<feature type="region of interest" description="Disordered" evidence="1">
    <location>
        <begin position="145"/>
        <end position="180"/>
    </location>
</feature>
<reference evidence="2 3" key="1">
    <citation type="submission" date="2020-10" db="EMBL/GenBank/DDBJ databases">
        <title>The Coptis chinensis genome and diversification of protoberbering-type alkaloids.</title>
        <authorList>
            <person name="Wang B."/>
            <person name="Shu S."/>
            <person name="Song C."/>
            <person name="Liu Y."/>
        </authorList>
    </citation>
    <scope>NUCLEOTIDE SEQUENCE [LARGE SCALE GENOMIC DNA]</scope>
    <source>
        <strain evidence="2">HL-2020</strain>
        <tissue evidence="2">Leaf</tissue>
    </source>
</reference>
<dbReference type="Proteomes" id="UP000631114">
    <property type="component" value="Unassembled WGS sequence"/>
</dbReference>
<keyword evidence="3" id="KW-1185">Reference proteome</keyword>
<proteinExistence type="predicted"/>
<gene>
    <name evidence="2" type="ORF">IFM89_026255</name>
</gene>
<dbReference type="AlphaFoldDB" id="A0A835LXA7"/>
<protein>
    <submittedName>
        <fullName evidence="2">Uncharacterized protein</fullName>
    </submittedName>
</protein>
<dbReference type="EMBL" id="JADFTS010000004">
    <property type="protein sequence ID" value="KAF9610975.1"/>
    <property type="molecule type" value="Genomic_DNA"/>
</dbReference>
<evidence type="ECO:0000313" key="2">
    <source>
        <dbReference type="EMBL" id="KAF9610975.1"/>
    </source>
</evidence>
<accession>A0A835LXA7</accession>
<dbReference type="PANTHER" id="PTHR36031:SF1">
    <property type="entry name" value="F21O3.15 PROTEIN"/>
    <property type="match status" value="1"/>
</dbReference>
<evidence type="ECO:0000256" key="1">
    <source>
        <dbReference type="SAM" id="MobiDB-lite"/>
    </source>
</evidence>
<comment type="caution">
    <text evidence="2">The sequence shown here is derived from an EMBL/GenBank/DDBJ whole genome shotgun (WGS) entry which is preliminary data.</text>
</comment>
<evidence type="ECO:0000313" key="3">
    <source>
        <dbReference type="Proteomes" id="UP000631114"/>
    </source>
</evidence>
<dbReference type="PANTHER" id="PTHR36031">
    <property type="entry name" value="F21O3.15 PROTEIN"/>
    <property type="match status" value="1"/>
</dbReference>
<dbReference type="OrthoDB" id="1853012at2759"/>
<sequence length="293" mass="35546">MLSSVTAKNLQKLVYHGFQQQQLRWARTGSGSGSYTRKNNKYPPSLRKVDEKTEWWVFDGEMHEIGENVPPRERFVIPRDNIPNKRRKQMREQFMRRTRLVLKESEHEPWCKRYMELYQELRENWERLYWDEGYSKKLAKDHANYESAEDDDLDFSPYRRRPNSEQVKDQGFQGGSRNGDTWEKVGRIRDKFEYDKERRMSEKAFAPMNRGTSFNYSESDSRIQPFDTQKYFPESESDLNRNYRRCEAMQVMSELVMHTASTYEYQWCIPTKLNYVLAMYCNKVLYLDYREKY</sequence>
<name>A0A835LXA7_9MAGN</name>
<organism evidence="2 3">
    <name type="scientific">Coptis chinensis</name>
    <dbReference type="NCBI Taxonomy" id="261450"/>
    <lineage>
        <taxon>Eukaryota</taxon>
        <taxon>Viridiplantae</taxon>
        <taxon>Streptophyta</taxon>
        <taxon>Embryophyta</taxon>
        <taxon>Tracheophyta</taxon>
        <taxon>Spermatophyta</taxon>
        <taxon>Magnoliopsida</taxon>
        <taxon>Ranunculales</taxon>
        <taxon>Ranunculaceae</taxon>
        <taxon>Coptidoideae</taxon>
        <taxon>Coptis</taxon>
    </lineage>
</organism>